<dbReference type="Proteomes" id="UP000688947">
    <property type="component" value="Unassembled WGS sequence"/>
</dbReference>
<proteinExistence type="predicted"/>
<organism evidence="2 3">
    <name type="scientific">Phytophthora cactorum</name>
    <dbReference type="NCBI Taxonomy" id="29920"/>
    <lineage>
        <taxon>Eukaryota</taxon>
        <taxon>Sar</taxon>
        <taxon>Stramenopiles</taxon>
        <taxon>Oomycota</taxon>
        <taxon>Peronosporomycetes</taxon>
        <taxon>Peronosporales</taxon>
        <taxon>Peronosporaceae</taxon>
        <taxon>Phytophthora</taxon>
    </lineage>
</organism>
<gene>
    <name evidence="2" type="ORF">JG687_00015473</name>
</gene>
<dbReference type="OrthoDB" id="126118at2759"/>
<dbReference type="EMBL" id="JAENGZ010001381">
    <property type="protein sequence ID" value="KAG6948446.1"/>
    <property type="molecule type" value="Genomic_DNA"/>
</dbReference>
<evidence type="ECO:0000256" key="1">
    <source>
        <dbReference type="SAM" id="MobiDB-lite"/>
    </source>
</evidence>
<evidence type="ECO:0000313" key="2">
    <source>
        <dbReference type="EMBL" id="KAG6948446.1"/>
    </source>
</evidence>
<protein>
    <submittedName>
        <fullName evidence="2">Uncharacterized protein</fullName>
    </submittedName>
</protein>
<feature type="non-terminal residue" evidence="2">
    <location>
        <position position="1"/>
    </location>
</feature>
<accession>A0A8T1TUW0</accession>
<feature type="compositionally biased region" description="Basic and acidic residues" evidence="1">
    <location>
        <begin position="84"/>
        <end position="98"/>
    </location>
</feature>
<evidence type="ECO:0000313" key="3">
    <source>
        <dbReference type="Proteomes" id="UP000688947"/>
    </source>
</evidence>
<sequence length="177" mass="18705">VFSRVAEISLSEELPARTTDGDAVSMSDVTEEKAPVPASALSNSSRSAEEEREPNENATVTVNDEVQKGGDGIGSKQIISRTGGVERSRDVSMNDGDRSACSTETDDVAVTGTTVTNRGAPGNMEPGVTATKRHERDPKVTVSDRSTRGKDEETRGSRCQKGSTYDTANRGQTAPGQ</sequence>
<comment type="caution">
    <text evidence="2">The sequence shown here is derived from an EMBL/GenBank/DDBJ whole genome shotgun (WGS) entry which is preliminary data.</text>
</comment>
<feature type="compositionally biased region" description="Low complexity" evidence="1">
    <location>
        <begin position="37"/>
        <end position="46"/>
    </location>
</feature>
<dbReference type="AlphaFoldDB" id="A0A8T1TUW0"/>
<reference evidence="2" key="1">
    <citation type="submission" date="2021-01" db="EMBL/GenBank/DDBJ databases">
        <title>Phytophthora aleatoria, a newly-described species from Pinus radiata is distinct from Phytophthora cactorum isolates based on comparative genomics.</title>
        <authorList>
            <person name="Mcdougal R."/>
            <person name="Panda P."/>
            <person name="Williams N."/>
            <person name="Studholme D.J."/>
        </authorList>
    </citation>
    <scope>NUCLEOTIDE SEQUENCE</scope>
    <source>
        <strain evidence="2">NZFS 3830</strain>
    </source>
</reference>
<feature type="region of interest" description="Disordered" evidence="1">
    <location>
        <begin position="1"/>
        <end position="177"/>
    </location>
</feature>
<feature type="compositionally biased region" description="Polar residues" evidence="1">
    <location>
        <begin position="160"/>
        <end position="177"/>
    </location>
</feature>
<dbReference type="VEuPathDB" id="FungiDB:PC110_g22661"/>
<feature type="compositionally biased region" description="Basic and acidic residues" evidence="1">
    <location>
        <begin position="145"/>
        <end position="156"/>
    </location>
</feature>
<name>A0A8T1TUW0_9STRA</name>